<gene>
    <name evidence="2" type="ORF">C0Q70_08616</name>
</gene>
<protein>
    <submittedName>
        <fullName evidence="2">Uncharacterized protein</fullName>
    </submittedName>
</protein>
<comment type="caution">
    <text evidence="2">The sequence shown here is derived from an EMBL/GenBank/DDBJ whole genome shotgun (WGS) entry which is preliminary data.</text>
</comment>
<accession>A0A2T7P7F9</accession>
<evidence type="ECO:0000313" key="2">
    <source>
        <dbReference type="EMBL" id="PVD29365.1"/>
    </source>
</evidence>
<reference evidence="2 3" key="1">
    <citation type="submission" date="2018-04" db="EMBL/GenBank/DDBJ databases">
        <title>The genome of golden apple snail Pomacea canaliculata provides insight into stress tolerance and invasive adaptation.</title>
        <authorList>
            <person name="Liu C."/>
            <person name="Liu B."/>
            <person name="Ren Y."/>
            <person name="Zhang Y."/>
            <person name="Wang H."/>
            <person name="Li S."/>
            <person name="Jiang F."/>
            <person name="Yin L."/>
            <person name="Zhang G."/>
            <person name="Qian W."/>
            <person name="Fan W."/>
        </authorList>
    </citation>
    <scope>NUCLEOTIDE SEQUENCE [LARGE SCALE GENOMIC DNA]</scope>
    <source>
        <strain evidence="2">SZHN2017</strain>
        <tissue evidence="2">Muscle</tissue>
    </source>
</reference>
<feature type="compositionally biased region" description="Basic and acidic residues" evidence="1">
    <location>
        <begin position="290"/>
        <end position="299"/>
    </location>
</feature>
<keyword evidence="3" id="KW-1185">Reference proteome</keyword>
<feature type="compositionally biased region" description="Polar residues" evidence="1">
    <location>
        <begin position="214"/>
        <end position="227"/>
    </location>
</feature>
<evidence type="ECO:0000256" key="1">
    <source>
        <dbReference type="SAM" id="MobiDB-lite"/>
    </source>
</evidence>
<feature type="region of interest" description="Disordered" evidence="1">
    <location>
        <begin position="396"/>
        <end position="440"/>
    </location>
</feature>
<dbReference type="Proteomes" id="UP000245119">
    <property type="component" value="Linkage Group LG5"/>
</dbReference>
<feature type="compositionally biased region" description="Basic and acidic residues" evidence="1">
    <location>
        <begin position="243"/>
        <end position="255"/>
    </location>
</feature>
<dbReference type="STRING" id="400727.A0A2T7P7F9"/>
<feature type="compositionally biased region" description="Basic and acidic residues" evidence="1">
    <location>
        <begin position="406"/>
        <end position="415"/>
    </location>
</feature>
<organism evidence="2 3">
    <name type="scientific">Pomacea canaliculata</name>
    <name type="common">Golden apple snail</name>
    <dbReference type="NCBI Taxonomy" id="400727"/>
    <lineage>
        <taxon>Eukaryota</taxon>
        <taxon>Metazoa</taxon>
        <taxon>Spiralia</taxon>
        <taxon>Lophotrochozoa</taxon>
        <taxon>Mollusca</taxon>
        <taxon>Gastropoda</taxon>
        <taxon>Caenogastropoda</taxon>
        <taxon>Architaenioglossa</taxon>
        <taxon>Ampullarioidea</taxon>
        <taxon>Ampullariidae</taxon>
        <taxon>Pomacea</taxon>
    </lineage>
</organism>
<dbReference type="OrthoDB" id="6156972at2759"/>
<dbReference type="AlphaFoldDB" id="A0A2T7P7F9"/>
<sequence length="440" mass="48376">MCLRGNAKQVLGELSVGELEDFDAIKTALERRFDPAERESLKRVEFSGLPSKDLRRHVQFNHPSSIHEAVALASEFESFDEKFESRKPENEEAVRSIGKDTVPTLTRGGGTSVGIKLADTDRRNVFVPASKKEKGLEVPRCQVDVEREDLFVPVTNVKEVEAGASGSAWSADVEVGRKEDGLSRKPRMCCKREESMQCCEKRSRVLTRARGQGLTDQVTASDMQRNSDLGLCPREVTPVVPDGDGRRDAASRKGGSEVTQSERAAPASDGTSADRPKGSMEDNMSGTSLEGREMEEQCEQKEAEANEVVSEGSSVCVPGVSECNLCVLEEHSGKKETETNEVVSDSSSVCVPSEPVCSSCVIEEHCRQDDSNTRNVCHPPPHLITPLHRREKCVKPVRRAGQSGVGERRTNHEWNAKPPPTSQCPARLPRTPPRDRLRSC</sequence>
<proteinExistence type="predicted"/>
<name>A0A2T7P7F9_POMCA</name>
<evidence type="ECO:0000313" key="3">
    <source>
        <dbReference type="Proteomes" id="UP000245119"/>
    </source>
</evidence>
<feature type="region of interest" description="Disordered" evidence="1">
    <location>
        <begin position="209"/>
        <end position="299"/>
    </location>
</feature>
<dbReference type="EMBL" id="PZQS01000005">
    <property type="protein sequence ID" value="PVD29365.1"/>
    <property type="molecule type" value="Genomic_DNA"/>
</dbReference>